<dbReference type="InterPro" id="IPR027417">
    <property type="entry name" value="P-loop_NTPase"/>
</dbReference>
<dbReference type="InterPro" id="IPR026634">
    <property type="entry name" value="TPST-like"/>
</dbReference>
<dbReference type="RefSeq" id="WP_343790171.1">
    <property type="nucleotide sequence ID" value="NZ_BAAAEU010000007.1"/>
</dbReference>
<comment type="caution">
    <text evidence="2">The sequence shown here is derived from an EMBL/GenBank/DDBJ whole genome shotgun (WGS) entry which is preliminary data.</text>
</comment>
<dbReference type="SUPFAM" id="SSF52540">
    <property type="entry name" value="P-loop containing nucleoside triphosphate hydrolases"/>
    <property type="match status" value="1"/>
</dbReference>
<dbReference type="Gene3D" id="3.40.50.300">
    <property type="entry name" value="P-loop containing nucleotide triphosphate hydrolases"/>
    <property type="match status" value="1"/>
</dbReference>
<evidence type="ECO:0000313" key="3">
    <source>
        <dbReference type="Proteomes" id="UP001501523"/>
    </source>
</evidence>
<sequence>MSAPDLTTISEAIRTGDWAETERRVQAQLADFPQDENLLTMFAISLQMQDRIAESVDAYAHLTRLFPDNGEHWGNYATALREQGQLEQSAAAYANAIRFAPGDAGHLINFALLQLQQHDFVEARETALKAYAIDPASARICIHTARACQSCREYDEAEKLLKPWRQWLPLEDELQQELGDLLLAIGDGAAAMILLEDLVRRAPGNVLALIHLASAYERLNRLPEAEATLGQIAAMRADITDAAQMELAHVLAKIAQRSGDLAEARAILESAGARGERDFAYYFNLAEIYAKQGDTGRVMQTLLVAHELQVEELKKFIPKRFEPGAAIIPTTVPRVSDAEFRAWPRLTAPDAKQSPVFIVGFPRSGTTLLEQMLDAHPGLQSMDENPFFNNLSDQLADDGVFVPEDIHRLGQADCDELRKRYLGMVCDAIPRKWDTQLVDKNPLNMVWLPLIHRLFPDAKFILALRHPCDVILSCYMQNFRSTVLAAACASLERLATAYVDSMRNWLHHAGVFKPSVLTVRYEDIVADVSAQAAQIGRFLELGDASPLLRFDEHARNKGFIGTPSYTQVIQPVNTKGLNRWLRYRDYIEPVLPILEPMLQYWGYSAESNVGVTSAPVS</sequence>
<keyword evidence="1" id="KW-0808">Transferase</keyword>
<reference evidence="3" key="1">
    <citation type="journal article" date="2019" name="Int. J. Syst. Evol. Microbiol.">
        <title>The Global Catalogue of Microorganisms (GCM) 10K type strain sequencing project: providing services to taxonomists for standard genome sequencing and annotation.</title>
        <authorList>
            <consortium name="The Broad Institute Genomics Platform"/>
            <consortium name="The Broad Institute Genome Sequencing Center for Infectious Disease"/>
            <person name="Wu L."/>
            <person name="Ma J."/>
        </authorList>
    </citation>
    <scope>NUCLEOTIDE SEQUENCE [LARGE SCALE GENOMIC DNA]</scope>
    <source>
        <strain evidence="3">JCM 15421</strain>
    </source>
</reference>
<evidence type="ECO:0000256" key="1">
    <source>
        <dbReference type="ARBA" id="ARBA00022679"/>
    </source>
</evidence>
<dbReference type="Pfam" id="PF13469">
    <property type="entry name" value="Sulfotransfer_3"/>
    <property type="match status" value="1"/>
</dbReference>
<accession>A0ABP3TPF5</accession>
<dbReference type="Pfam" id="PF13432">
    <property type="entry name" value="TPR_16"/>
    <property type="match status" value="2"/>
</dbReference>
<proteinExistence type="predicted"/>
<organism evidence="2 3">
    <name type="scientific">Dokdonella soli</name>
    <dbReference type="NCBI Taxonomy" id="529810"/>
    <lineage>
        <taxon>Bacteria</taxon>
        <taxon>Pseudomonadati</taxon>
        <taxon>Pseudomonadota</taxon>
        <taxon>Gammaproteobacteria</taxon>
        <taxon>Lysobacterales</taxon>
        <taxon>Rhodanobacteraceae</taxon>
        <taxon>Dokdonella</taxon>
    </lineage>
</organism>
<dbReference type="Gene3D" id="1.25.40.1040">
    <property type="match status" value="1"/>
</dbReference>
<evidence type="ECO:0000313" key="2">
    <source>
        <dbReference type="EMBL" id="GAA0714626.1"/>
    </source>
</evidence>
<dbReference type="Pfam" id="PF14559">
    <property type="entry name" value="TPR_19"/>
    <property type="match status" value="2"/>
</dbReference>
<dbReference type="Gene3D" id="1.25.40.10">
    <property type="entry name" value="Tetratricopeptide repeat domain"/>
    <property type="match status" value="1"/>
</dbReference>
<dbReference type="SUPFAM" id="SSF48452">
    <property type="entry name" value="TPR-like"/>
    <property type="match status" value="1"/>
</dbReference>
<name>A0ABP3TPF5_9GAMM</name>
<keyword evidence="3" id="KW-1185">Reference proteome</keyword>
<dbReference type="SMART" id="SM00028">
    <property type="entry name" value="TPR"/>
    <property type="match status" value="5"/>
</dbReference>
<dbReference type="Proteomes" id="UP001501523">
    <property type="component" value="Unassembled WGS sequence"/>
</dbReference>
<dbReference type="PANTHER" id="PTHR12788:SF10">
    <property type="entry name" value="PROTEIN-TYROSINE SULFOTRANSFERASE"/>
    <property type="match status" value="1"/>
</dbReference>
<dbReference type="PANTHER" id="PTHR12788">
    <property type="entry name" value="PROTEIN-TYROSINE SULFOTRANSFERASE 2"/>
    <property type="match status" value="1"/>
</dbReference>
<dbReference type="EMBL" id="BAAAEU010000007">
    <property type="protein sequence ID" value="GAA0714626.1"/>
    <property type="molecule type" value="Genomic_DNA"/>
</dbReference>
<dbReference type="InterPro" id="IPR019734">
    <property type="entry name" value="TPR_rpt"/>
</dbReference>
<gene>
    <name evidence="2" type="ORF">GCM10009105_19380</name>
</gene>
<protein>
    <submittedName>
        <fullName evidence="2">Sulfotransferase</fullName>
    </submittedName>
</protein>
<dbReference type="InterPro" id="IPR011990">
    <property type="entry name" value="TPR-like_helical_dom_sf"/>
</dbReference>